<dbReference type="EC" id="2.7.-.-" evidence="8"/>
<sequence>MADTKCFVEMAHQVGGHATSNTSLKAHNGRILKPFQSKQRGQREHGFYERVFVSEKDSPEFASLMQFLPGYYGTVEVPEVQDGEEETPINGLHPGQYLALEDLTWGRQWPSIMDVKMGTRSYEEDATAEKIAYEKSKFPLQETAGFRIQGIKMFDPKQRRYVEFDKHFGRSITSVDELAPAFRNYFPPEDTPKTIQLLEAFLRRLDQFKTWFDEQQGTEFIASSFLFLYDGGASVKGSDTGSEPYAADIRLIDFAHATQHASPKRDEGLRTGIATLIQCFQTLLRDAQALQSGIQEPFYVFRPIRRSFFFMRPQSPLESSPRRDNQQDAATYKAELERLLHVYEPGNEASAAQLLETYAGMEHELIECYRHYYAGKGSFRVALDDSQEAGSPRVSSPGPLHLPTSAIGTYLQAKLQSRRGGAARNAKLEDVRGPTAAVSIDSPSRRRPAAVAPRRRATSFAARLQHDAGELGNNEDDEDEAAVLARRASTPSQFSVGPDY</sequence>
<evidence type="ECO:0000256" key="1">
    <source>
        <dbReference type="ARBA" id="ARBA00007374"/>
    </source>
</evidence>
<evidence type="ECO:0000256" key="7">
    <source>
        <dbReference type="ARBA" id="ARBA00036525"/>
    </source>
</evidence>
<dbReference type="GO" id="GO:0005634">
    <property type="term" value="C:nucleus"/>
    <property type="evidence" value="ECO:0000318"/>
    <property type="project" value="GO_Central"/>
</dbReference>
<keyword evidence="4 8" id="KW-0418">Kinase</keyword>
<accession>H3GHP1</accession>
<dbReference type="GO" id="GO:0008440">
    <property type="term" value="F:inositol-1,4,5-trisphosphate 3-kinase activity"/>
    <property type="evidence" value="ECO:0000318"/>
    <property type="project" value="GO_Central"/>
</dbReference>
<dbReference type="EMBL" id="DS566010">
    <property type="status" value="NOT_ANNOTATED_CDS"/>
    <property type="molecule type" value="Genomic_DNA"/>
</dbReference>
<comment type="similarity">
    <text evidence="1 8">Belongs to the inositol phosphokinase (IPK) family.</text>
</comment>
<organism evidence="10 11">
    <name type="scientific">Phytophthora ramorum</name>
    <name type="common">Sudden oak death agent</name>
    <dbReference type="NCBI Taxonomy" id="164328"/>
    <lineage>
        <taxon>Eukaryota</taxon>
        <taxon>Sar</taxon>
        <taxon>Stramenopiles</taxon>
        <taxon>Oomycota</taxon>
        <taxon>Peronosporomycetes</taxon>
        <taxon>Peronosporales</taxon>
        <taxon>Peronosporaceae</taxon>
        <taxon>Phytophthora</taxon>
    </lineage>
</organism>
<dbReference type="VEuPathDB" id="FungiDB:KRP22_5968"/>
<dbReference type="Gene3D" id="3.30.470.160">
    <property type="entry name" value="Inositol polyphosphate kinase"/>
    <property type="match status" value="1"/>
</dbReference>
<feature type="compositionally biased region" description="Basic residues" evidence="9">
    <location>
        <begin position="445"/>
        <end position="457"/>
    </location>
</feature>
<evidence type="ECO:0000313" key="11">
    <source>
        <dbReference type="Proteomes" id="UP000005238"/>
    </source>
</evidence>
<evidence type="ECO:0000256" key="5">
    <source>
        <dbReference type="ARBA" id="ARBA00022840"/>
    </source>
</evidence>
<dbReference type="GO" id="GO:0005737">
    <property type="term" value="C:cytoplasm"/>
    <property type="evidence" value="ECO:0000318"/>
    <property type="project" value="GO_Central"/>
</dbReference>
<dbReference type="STRING" id="164328.H3GHP1"/>
<dbReference type="GO" id="GO:0051765">
    <property type="term" value="F:inositol tetrakisphosphate kinase activity"/>
    <property type="evidence" value="ECO:0000318"/>
    <property type="project" value="GO_Central"/>
</dbReference>
<dbReference type="InterPro" id="IPR005522">
    <property type="entry name" value="IPK"/>
</dbReference>
<evidence type="ECO:0000256" key="3">
    <source>
        <dbReference type="ARBA" id="ARBA00022741"/>
    </source>
</evidence>
<comment type="catalytic activity">
    <reaction evidence="6">
        <text>1D-myo-inositol 1,4,5-trisphosphate + 2 ATP = 1D-myo-inositol 1,3,4,5,6-pentakisphosphate + 2 ADP + 2 H(+)</text>
        <dbReference type="Rhea" id="RHEA:32359"/>
        <dbReference type="ChEBI" id="CHEBI:15378"/>
        <dbReference type="ChEBI" id="CHEBI:30616"/>
        <dbReference type="ChEBI" id="CHEBI:57733"/>
        <dbReference type="ChEBI" id="CHEBI:203600"/>
        <dbReference type="ChEBI" id="CHEBI:456216"/>
        <dbReference type="EC" id="2.7.1.151"/>
    </reaction>
</comment>
<dbReference type="GO" id="GO:0047326">
    <property type="term" value="F:inositol-1,3,4,6-tetrakisphosphate 5-kinase activity"/>
    <property type="evidence" value="ECO:0007669"/>
    <property type="project" value="RHEA"/>
</dbReference>
<dbReference type="VEuPathDB" id="FungiDB:KRP23_6589"/>
<evidence type="ECO:0000256" key="9">
    <source>
        <dbReference type="SAM" id="MobiDB-lite"/>
    </source>
</evidence>
<dbReference type="PANTHER" id="PTHR12400:SF51">
    <property type="entry name" value="INOSITOL POLYPHOSPHATE MULTIKINASE"/>
    <property type="match status" value="1"/>
</dbReference>
<keyword evidence="3" id="KW-0547">Nucleotide-binding</keyword>
<dbReference type="Proteomes" id="UP000005238">
    <property type="component" value="Unassembled WGS sequence"/>
</dbReference>
<proteinExistence type="inferred from homology"/>
<reference evidence="10" key="2">
    <citation type="submission" date="2015-06" db="UniProtKB">
        <authorList>
            <consortium name="EnsemblProtists"/>
        </authorList>
    </citation>
    <scope>IDENTIFICATION</scope>
    <source>
        <strain evidence="10">Pr102</strain>
    </source>
</reference>
<dbReference type="eggNOG" id="KOG1620">
    <property type="taxonomic scope" value="Eukaryota"/>
</dbReference>
<evidence type="ECO:0000256" key="6">
    <source>
        <dbReference type="ARBA" id="ARBA00036164"/>
    </source>
</evidence>
<evidence type="ECO:0000256" key="8">
    <source>
        <dbReference type="RuleBase" id="RU363090"/>
    </source>
</evidence>
<dbReference type="EnsemblProtists" id="Phyra75473">
    <property type="protein sequence ID" value="Phyra75473"/>
    <property type="gene ID" value="Phyra75473"/>
</dbReference>
<dbReference type="InParanoid" id="H3GHP1"/>
<keyword evidence="11" id="KW-1185">Reference proteome</keyword>
<dbReference type="PANTHER" id="PTHR12400">
    <property type="entry name" value="INOSITOL POLYPHOSPHATE KINASE"/>
    <property type="match status" value="1"/>
</dbReference>
<dbReference type="AlphaFoldDB" id="H3GHP1"/>
<evidence type="ECO:0000256" key="2">
    <source>
        <dbReference type="ARBA" id="ARBA00022679"/>
    </source>
</evidence>
<reference evidence="11" key="1">
    <citation type="journal article" date="2006" name="Science">
        <title>Phytophthora genome sequences uncover evolutionary origins and mechanisms of pathogenesis.</title>
        <authorList>
            <person name="Tyler B.M."/>
            <person name="Tripathy S."/>
            <person name="Zhang X."/>
            <person name="Dehal P."/>
            <person name="Jiang R.H."/>
            <person name="Aerts A."/>
            <person name="Arredondo F.D."/>
            <person name="Baxter L."/>
            <person name="Bensasson D."/>
            <person name="Beynon J.L."/>
            <person name="Chapman J."/>
            <person name="Damasceno C.M."/>
            <person name="Dorrance A.E."/>
            <person name="Dou D."/>
            <person name="Dickerman A.W."/>
            <person name="Dubchak I.L."/>
            <person name="Garbelotto M."/>
            <person name="Gijzen M."/>
            <person name="Gordon S.G."/>
            <person name="Govers F."/>
            <person name="Grunwald N.J."/>
            <person name="Huang W."/>
            <person name="Ivors K.L."/>
            <person name="Jones R.W."/>
            <person name="Kamoun S."/>
            <person name="Krampis K."/>
            <person name="Lamour K.H."/>
            <person name="Lee M.K."/>
            <person name="McDonald W.H."/>
            <person name="Medina M."/>
            <person name="Meijer H.J."/>
            <person name="Nordberg E.K."/>
            <person name="Maclean D.J."/>
            <person name="Ospina-Giraldo M.D."/>
            <person name="Morris P.F."/>
            <person name="Phuntumart V."/>
            <person name="Putnam N.H."/>
            <person name="Rash S."/>
            <person name="Rose J.K."/>
            <person name="Sakihama Y."/>
            <person name="Salamov A.A."/>
            <person name="Savidor A."/>
            <person name="Scheuring C.F."/>
            <person name="Smith B.M."/>
            <person name="Sobral B.W."/>
            <person name="Terry A."/>
            <person name="Torto-Alalibo T.A."/>
            <person name="Win J."/>
            <person name="Xu Z."/>
            <person name="Zhang H."/>
            <person name="Grigoriev I.V."/>
            <person name="Rokhsar D.S."/>
            <person name="Boore J.L."/>
        </authorList>
    </citation>
    <scope>NUCLEOTIDE SEQUENCE [LARGE SCALE GENOMIC DNA]</scope>
    <source>
        <strain evidence="11">Pr102</strain>
    </source>
</reference>
<dbReference type="GO" id="GO:0005524">
    <property type="term" value="F:ATP binding"/>
    <property type="evidence" value="ECO:0007669"/>
    <property type="project" value="UniProtKB-KW"/>
</dbReference>
<evidence type="ECO:0000256" key="4">
    <source>
        <dbReference type="ARBA" id="ARBA00022777"/>
    </source>
</evidence>
<dbReference type="HOGENOM" id="CLU_563216_0_0_1"/>
<dbReference type="InterPro" id="IPR038286">
    <property type="entry name" value="IPK_sf"/>
</dbReference>
<name>H3GHP1_PHYRM</name>
<dbReference type="VEuPathDB" id="FungiDB:KRP23_6588"/>
<dbReference type="GO" id="GO:0032958">
    <property type="term" value="P:inositol phosphate biosynthetic process"/>
    <property type="evidence" value="ECO:0000318"/>
    <property type="project" value="GO_Central"/>
</dbReference>
<dbReference type="SUPFAM" id="SSF56104">
    <property type="entry name" value="SAICAR synthase-like"/>
    <property type="match status" value="1"/>
</dbReference>
<comment type="catalytic activity">
    <reaction evidence="7">
        <text>1D-myo-inositol 1,3,4,6-tetrakisphosphate + ATP = 1D-myo-inositol 1,3,4,5,6-pentakisphosphate + ADP + H(+)</text>
        <dbReference type="Rhea" id="RHEA:12717"/>
        <dbReference type="ChEBI" id="CHEBI:15378"/>
        <dbReference type="ChEBI" id="CHEBI:30616"/>
        <dbReference type="ChEBI" id="CHEBI:57660"/>
        <dbReference type="ChEBI" id="CHEBI:57733"/>
        <dbReference type="ChEBI" id="CHEBI:456216"/>
        <dbReference type="EC" id="2.7.1.140"/>
    </reaction>
</comment>
<dbReference type="VEuPathDB" id="FungiDB:KRP22_5969"/>
<dbReference type="Pfam" id="PF03770">
    <property type="entry name" value="IPK"/>
    <property type="match status" value="1"/>
</dbReference>
<evidence type="ECO:0000313" key="10">
    <source>
        <dbReference type="EnsemblProtists" id="Phyra75473"/>
    </source>
</evidence>
<feature type="region of interest" description="Disordered" evidence="9">
    <location>
        <begin position="421"/>
        <end position="458"/>
    </location>
</feature>
<keyword evidence="5" id="KW-0067">ATP-binding</keyword>
<protein>
    <recommendedName>
        <fullName evidence="8">Kinase</fullName>
        <ecNumber evidence="8">2.7.-.-</ecNumber>
    </recommendedName>
</protein>
<keyword evidence="2 8" id="KW-0808">Transferase</keyword>